<evidence type="ECO:0000313" key="6">
    <source>
        <dbReference type="Proteomes" id="UP001209276"/>
    </source>
</evidence>
<dbReference type="Proteomes" id="UP001209276">
    <property type="component" value="Unassembled WGS sequence"/>
</dbReference>
<name>A0AAP9DX67_PANTH</name>
<feature type="region of interest" description="Disordered" evidence="1">
    <location>
        <begin position="182"/>
        <end position="263"/>
    </location>
</feature>
<evidence type="ECO:0000313" key="4">
    <source>
        <dbReference type="EMBL" id="QDM45851.1"/>
    </source>
</evidence>
<dbReference type="EMBL" id="CP041405">
    <property type="protein sequence ID" value="QDM45851.1"/>
    <property type="molecule type" value="Genomic_DNA"/>
</dbReference>
<keyword evidence="2" id="KW-0732">Signal</keyword>
<feature type="compositionally biased region" description="Polar residues" evidence="1">
    <location>
        <begin position="202"/>
        <end position="228"/>
    </location>
</feature>
<proteinExistence type="predicted"/>
<protein>
    <submittedName>
        <fullName evidence="4">Uncharacterized protein</fullName>
    </submittedName>
</protein>
<reference evidence="4 5" key="1">
    <citation type="submission" date="2019-07" db="EMBL/GenBank/DDBJ databases">
        <title>Paenibacillus thiaminolyticus NRRL B-4156.</title>
        <authorList>
            <person name="Hehnly C."/>
            <person name="Zhang L."/>
        </authorList>
    </citation>
    <scope>NUCLEOTIDE SEQUENCE [LARGE SCALE GENOMIC DNA]</scope>
    <source>
        <strain evidence="4 5">NRRL B-4156</strain>
    </source>
</reference>
<accession>A0AAP9DX67</accession>
<gene>
    <name evidence="4" type="ORF">FLT43_22010</name>
    <name evidence="3" type="ORF">M5W83_21825</name>
</gene>
<dbReference type="RefSeq" id="WP_087440580.1">
    <property type="nucleotide sequence ID" value="NZ_CABMNB010000008.1"/>
</dbReference>
<reference evidence="3 6" key="2">
    <citation type="submission" date="2022-05" db="EMBL/GenBank/DDBJ databases">
        <title>Genome Sequencing of Bee-Associated Microbes.</title>
        <authorList>
            <person name="Dunlap C."/>
        </authorList>
    </citation>
    <scope>NUCLEOTIDE SEQUENCE [LARGE SCALE GENOMIC DNA]</scope>
    <source>
        <strain evidence="3 6">NRRL B-14613</strain>
    </source>
</reference>
<evidence type="ECO:0000313" key="5">
    <source>
        <dbReference type="Proteomes" id="UP000315377"/>
    </source>
</evidence>
<dbReference type="Proteomes" id="UP000315377">
    <property type="component" value="Chromosome"/>
</dbReference>
<feature type="signal peptide" evidence="2">
    <location>
        <begin position="1"/>
        <end position="31"/>
    </location>
</feature>
<feature type="compositionally biased region" description="Low complexity" evidence="1">
    <location>
        <begin position="182"/>
        <end position="199"/>
    </location>
</feature>
<dbReference type="AlphaFoldDB" id="A0AAP9DX67"/>
<evidence type="ECO:0000313" key="3">
    <source>
        <dbReference type="EMBL" id="MCY9609796.1"/>
    </source>
</evidence>
<organism evidence="4 5">
    <name type="scientific">Paenibacillus thiaminolyticus</name>
    <name type="common">Bacillus thiaminolyticus</name>
    <dbReference type="NCBI Taxonomy" id="49283"/>
    <lineage>
        <taxon>Bacteria</taxon>
        <taxon>Bacillati</taxon>
        <taxon>Bacillota</taxon>
        <taxon>Bacilli</taxon>
        <taxon>Bacillales</taxon>
        <taxon>Paenibacillaceae</taxon>
        <taxon>Paenibacillus</taxon>
    </lineage>
</organism>
<dbReference type="GeneID" id="76998634"/>
<keyword evidence="6" id="KW-1185">Reference proteome</keyword>
<sequence>MKKIGMGLRIVLLAGVLALALAPGAASLAAAASGGSGAAESADRIAAMNQDERAQYFEQTAQRLDEAERKLAQSKALYLDVPYSSIDSKLLDAKLAYARAASDDSGRDAAQLSQQVAALERFLTEAEHLNTESRKVELRGIRLRVSPSPGDNESGQVRERLERIKAAHFNAVFLEVGDRAGAGADPRASGSANSGAAANPDVSPSETANPSANLDATANPNANPSTSLDAIANWNAGPGETVHPSASPGATAATNPFPASPASAARPSFAAMQVYIEEGAKLGLAVYAGEAGPFGGKQGAAIVDIRIGAETEPSAVRKLIRENGADHGIGAIITGEEAFFAGGYERELWFGLYRSQAALPERDATKPVRVLLEQMSRKVGAIYVPFGGMSGAAAERYQPLLDLLASSLSRTPEWSGNAAASMRGTLVQLREYIRLDTEVKAEVRNRLNEDIAQCIELLEAHLDAQRASASAAGKESGSGTGM</sequence>
<feature type="chain" id="PRO_5043026045" evidence="2">
    <location>
        <begin position="32"/>
        <end position="482"/>
    </location>
</feature>
<evidence type="ECO:0000256" key="1">
    <source>
        <dbReference type="SAM" id="MobiDB-lite"/>
    </source>
</evidence>
<evidence type="ECO:0000256" key="2">
    <source>
        <dbReference type="SAM" id="SignalP"/>
    </source>
</evidence>
<dbReference type="EMBL" id="JAMDMM010000044">
    <property type="protein sequence ID" value="MCY9609796.1"/>
    <property type="molecule type" value="Genomic_DNA"/>
</dbReference>
<feature type="compositionally biased region" description="Low complexity" evidence="1">
    <location>
        <begin position="250"/>
        <end position="263"/>
    </location>
</feature>